<dbReference type="PANTHER" id="PTHR35176">
    <property type="entry name" value="HEME OXYGENASE HI_0854-RELATED"/>
    <property type="match status" value="1"/>
</dbReference>
<dbReference type="RefSeq" id="WP_246274276.1">
    <property type="nucleotide sequence ID" value="NZ_BAABGO010000013.1"/>
</dbReference>
<dbReference type="InterPro" id="IPR052019">
    <property type="entry name" value="F420H2_bilvrd_red/Heme_oxyg"/>
</dbReference>
<dbReference type="GO" id="GO:0005829">
    <property type="term" value="C:cytosol"/>
    <property type="evidence" value="ECO:0007669"/>
    <property type="project" value="TreeGrafter"/>
</dbReference>
<dbReference type="Gene3D" id="2.30.110.10">
    <property type="entry name" value="Electron Transport, Fmn-binding Protein, Chain A"/>
    <property type="match status" value="1"/>
</dbReference>
<dbReference type="AlphaFoldDB" id="A0A6V8KPR0"/>
<evidence type="ECO:0000256" key="1">
    <source>
        <dbReference type="ARBA" id="ARBA00023002"/>
    </source>
</evidence>
<dbReference type="GO" id="GO:0016627">
    <property type="term" value="F:oxidoreductase activity, acting on the CH-CH group of donors"/>
    <property type="evidence" value="ECO:0007669"/>
    <property type="project" value="TreeGrafter"/>
</dbReference>
<evidence type="ECO:0000313" key="3">
    <source>
        <dbReference type="EMBL" id="GFJ84209.1"/>
    </source>
</evidence>
<keyword evidence="1" id="KW-0560">Oxidoreductase</keyword>
<dbReference type="InterPro" id="IPR011576">
    <property type="entry name" value="Pyridox_Oxase_N"/>
</dbReference>
<dbReference type="SUPFAM" id="SSF50475">
    <property type="entry name" value="FMN-binding split barrel"/>
    <property type="match status" value="1"/>
</dbReference>
<reference evidence="3 4" key="1">
    <citation type="submission" date="2020-03" db="EMBL/GenBank/DDBJ databases">
        <title>Whole genome shotgun sequence of Phytohabitans houttuyneae NBRC 108639.</title>
        <authorList>
            <person name="Komaki H."/>
            <person name="Tamura T."/>
        </authorList>
    </citation>
    <scope>NUCLEOTIDE SEQUENCE [LARGE SCALE GENOMIC DNA]</scope>
    <source>
        <strain evidence="3 4">NBRC 108639</strain>
    </source>
</reference>
<dbReference type="InterPro" id="IPR012349">
    <property type="entry name" value="Split_barrel_FMN-bd"/>
</dbReference>
<accession>A0A6V8KPR0</accession>
<evidence type="ECO:0000259" key="2">
    <source>
        <dbReference type="Pfam" id="PF01243"/>
    </source>
</evidence>
<dbReference type="EMBL" id="BLPF01000003">
    <property type="protein sequence ID" value="GFJ84209.1"/>
    <property type="molecule type" value="Genomic_DNA"/>
</dbReference>
<keyword evidence="4" id="KW-1185">Reference proteome</keyword>
<name>A0A6V8KPR0_9ACTN</name>
<reference evidence="3 4" key="2">
    <citation type="submission" date="2020-03" db="EMBL/GenBank/DDBJ databases">
        <authorList>
            <person name="Ichikawa N."/>
            <person name="Kimura A."/>
            <person name="Kitahashi Y."/>
            <person name="Uohara A."/>
        </authorList>
    </citation>
    <scope>NUCLEOTIDE SEQUENCE [LARGE SCALE GENOMIC DNA]</scope>
    <source>
        <strain evidence="3 4">NBRC 108639</strain>
    </source>
</reference>
<evidence type="ECO:0000313" key="4">
    <source>
        <dbReference type="Proteomes" id="UP000482800"/>
    </source>
</evidence>
<dbReference type="GO" id="GO:0070967">
    <property type="term" value="F:coenzyme F420 binding"/>
    <property type="evidence" value="ECO:0007669"/>
    <property type="project" value="TreeGrafter"/>
</dbReference>
<sequence length="139" mass="15309">MSALNERDREFLRRPRLGFLTVPGRDGDPVPAPRPVWFEVAGDGTFQIFSGAGSPKVRRLRARPRASLVAANEVGEPEYWVSVTGPVTVSPDGGAELASRLADRYWDLSDPALAAVLDGMLRDELVRIVIHPETVRRYG</sequence>
<dbReference type="Proteomes" id="UP000482800">
    <property type="component" value="Unassembled WGS sequence"/>
</dbReference>
<feature type="domain" description="Pyridoxamine 5'-phosphate oxidase N-terminal" evidence="2">
    <location>
        <begin position="6"/>
        <end position="135"/>
    </location>
</feature>
<proteinExistence type="predicted"/>
<dbReference type="Pfam" id="PF01243">
    <property type="entry name" value="PNPOx_N"/>
    <property type="match status" value="1"/>
</dbReference>
<gene>
    <name evidence="3" type="ORF">Phou_083890</name>
</gene>
<dbReference type="PANTHER" id="PTHR35176:SF6">
    <property type="entry name" value="HEME OXYGENASE HI_0854-RELATED"/>
    <property type="match status" value="1"/>
</dbReference>
<comment type="caution">
    <text evidence="3">The sequence shown here is derived from an EMBL/GenBank/DDBJ whole genome shotgun (WGS) entry which is preliminary data.</text>
</comment>
<organism evidence="3 4">
    <name type="scientific">Phytohabitans houttuyneae</name>
    <dbReference type="NCBI Taxonomy" id="1076126"/>
    <lineage>
        <taxon>Bacteria</taxon>
        <taxon>Bacillati</taxon>
        <taxon>Actinomycetota</taxon>
        <taxon>Actinomycetes</taxon>
        <taxon>Micromonosporales</taxon>
        <taxon>Micromonosporaceae</taxon>
    </lineage>
</organism>
<protein>
    <submittedName>
        <fullName evidence="3">Pyridoxamine 5'-phosphate oxidase</fullName>
    </submittedName>
</protein>